<keyword evidence="2" id="KW-1185">Reference proteome</keyword>
<sequence>MNAFQIRPMVDFDNPVRSAIFDLVQCVAFAGVVSSVAITTSSTWSASTAGGLRFHDLRH</sequence>
<accession>A0ABP8RP71</accession>
<evidence type="ECO:0000313" key="2">
    <source>
        <dbReference type="Proteomes" id="UP001501598"/>
    </source>
</evidence>
<evidence type="ECO:0000313" key="1">
    <source>
        <dbReference type="EMBL" id="GAA4544158.1"/>
    </source>
</evidence>
<name>A0ABP8RP71_9PSEU</name>
<gene>
    <name evidence="1" type="ORF">GCM10023175_21880</name>
</gene>
<comment type="caution">
    <text evidence="1">The sequence shown here is derived from an EMBL/GenBank/DDBJ whole genome shotgun (WGS) entry which is preliminary data.</text>
</comment>
<dbReference type="EMBL" id="BAABGT010000029">
    <property type="protein sequence ID" value="GAA4544158.1"/>
    <property type="molecule type" value="Genomic_DNA"/>
</dbReference>
<proteinExistence type="predicted"/>
<protein>
    <submittedName>
        <fullName evidence="1">Uncharacterized protein</fullName>
    </submittedName>
</protein>
<reference evidence="2" key="1">
    <citation type="journal article" date="2019" name="Int. J. Syst. Evol. Microbiol.">
        <title>The Global Catalogue of Microorganisms (GCM) 10K type strain sequencing project: providing services to taxonomists for standard genome sequencing and annotation.</title>
        <authorList>
            <consortium name="The Broad Institute Genomics Platform"/>
            <consortium name="The Broad Institute Genome Sequencing Center for Infectious Disease"/>
            <person name="Wu L."/>
            <person name="Ma J."/>
        </authorList>
    </citation>
    <scope>NUCLEOTIDE SEQUENCE [LARGE SCALE GENOMIC DNA]</scope>
    <source>
        <strain evidence="2">JCM 17906</strain>
    </source>
</reference>
<organism evidence="1 2">
    <name type="scientific">Pseudonocardia xishanensis</name>
    <dbReference type="NCBI Taxonomy" id="630995"/>
    <lineage>
        <taxon>Bacteria</taxon>
        <taxon>Bacillati</taxon>
        <taxon>Actinomycetota</taxon>
        <taxon>Actinomycetes</taxon>
        <taxon>Pseudonocardiales</taxon>
        <taxon>Pseudonocardiaceae</taxon>
        <taxon>Pseudonocardia</taxon>
    </lineage>
</organism>
<dbReference type="Proteomes" id="UP001501598">
    <property type="component" value="Unassembled WGS sequence"/>
</dbReference>